<comment type="caution">
    <text evidence="3">The sequence shown here is derived from an EMBL/GenBank/DDBJ whole genome shotgun (WGS) entry which is preliminary data.</text>
</comment>
<feature type="transmembrane region" description="Helical" evidence="1">
    <location>
        <begin position="259"/>
        <end position="279"/>
    </location>
</feature>
<feature type="signal peptide" evidence="2">
    <location>
        <begin position="1"/>
        <end position="21"/>
    </location>
</feature>
<keyword evidence="4" id="KW-1185">Reference proteome</keyword>
<dbReference type="AlphaFoldDB" id="A0A8S1J9C6"/>
<dbReference type="EMBL" id="CAJHUC010002519">
    <property type="protein sequence ID" value="CAD7703924.1"/>
    <property type="molecule type" value="Genomic_DNA"/>
</dbReference>
<evidence type="ECO:0000256" key="1">
    <source>
        <dbReference type="SAM" id="Phobius"/>
    </source>
</evidence>
<dbReference type="PANTHER" id="PTHR35285:SF1">
    <property type="entry name" value="2-C-METHYL-D-ERYTHRITOL 4-PHOSPHATE CYTIDYLYLTRANSFERASE"/>
    <property type="match status" value="1"/>
</dbReference>
<sequence>MRYGATAFWLTALLCLRCASSAPRRSQAAPALVSPVLAWGTKPLFALSGTSQVSYETLPLSQAWSGLLKDVLVKDPSLGLAVIFVSHQVETWELGQLGSSPLLEPLRSAMQNAPSSVAYVNLLNEGQSAAGLTASVYDTAAQIGADVQVLGPCSSGEHAEDVGVGFERIIGKTLSDKPCVVLVCGSGDSAEEMAQLRSVLTALQSRRGDHACLFVSDIPEDELVLASRRRSLLQQNVSSLGADVCDELCQTQVKFVEGAILLLLMAFAAVVGLCCLSIMDTPSAFEKKRDAE</sequence>
<name>A0A8S1J9C6_9CHLO</name>
<keyword evidence="1" id="KW-0472">Membrane</keyword>
<reference evidence="3" key="1">
    <citation type="submission" date="2020-12" db="EMBL/GenBank/DDBJ databases">
        <authorList>
            <person name="Iha C."/>
        </authorList>
    </citation>
    <scope>NUCLEOTIDE SEQUENCE</scope>
</reference>
<keyword evidence="2" id="KW-0732">Signal</keyword>
<gene>
    <name evidence="3" type="ORF">OSTQU699_LOCUS9281</name>
</gene>
<proteinExistence type="predicted"/>
<protein>
    <submittedName>
        <fullName evidence="3">Uncharacterized protein</fullName>
    </submittedName>
</protein>
<feature type="chain" id="PRO_5035781181" evidence="2">
    <location>
        <begin position="22"/>
        <end position="292"/>
    </location>
</feature>
<keyword evidence="1" id="KW-0812">Transmembrane</keyword>
<evidence type="ECO:0000313" key="3">
    <source>
        <dbReference type="EMBL" id="CAD7703924.1"/>
    </source>
</evidence>
<dbReference type="OrthoDB" id="529825at2759"/>
<keyword evidence="1" id="KW-1133">Transmembrane helix</keyword>
<dbReference type="Proteomes" id="UP000708148">
    <property type="component" value="Unassembled WGS sequence"/>
</dbReference>
<evidence type="ECO:0000313" key="4">
    <source>
        <dbReference type="Proteomes" id="UP000708148"/>
    </source>
</evidence>
<organism evidence="3 4">
    <name type="scientific">Ostreobium quekettii</name>
    <dbReference type="NCBI Taxonomy" id="121088"/>
    <lineage>
        <taxon>Eukaryota</taxon>
        <taxon>Viridiplantae</taxon>
        <taxon>Chlorophyta</taxon>
        <taxon>core chlorophytes</taxon>
        <taxon>Ulvophyceae</taxon>
        <taxon>TCBD clade</taxon>
        <taxon>Bryopsidales</taxon>
        <taxon>Ostreobineae</taxon>
        <taxon>Ostreobiaceae</taxon>
        <taxon>Ostreobium</taxon>
    </lineage>
</organism>
<dbReference type="PANTHER" id="PTHR35285">
    <property type="entry name" value="2-C-METHYL-D-ERYTHRITOL 4-PHOSPHATE CYTIDYLYLTRANSFERASE"/>
    <property type="match status" value="1"/>
</dbReference>
<evidence type="ECO:0000256" key="2">
    <source>
        <dbReference type="SAM" id="SignalP"/>
    </source>
</evidence>
<accession>A0A8S1J9C6</accession>